<name>A0A2X0KYT2_9BASI</name>
<feature type="region of interest" description="Disordered" evidence="6">
    <location>
        <begin position="1"/>
        <end position="24"/>
    </location>
</feature>
<feature type="compositionally biased region" description="Basic and acidic residues" evidence="6">
    <location>
        <begin position="534"/>
        <end position="543"/>
    </location>
</feature>
<dbReference type="GO" id="GO:0005634">
    <property type="term" value="C:nucleus"/>
    <property type="evidence" value="ECO:0007669"/>
    <property type="project" value="UniProtKB-SubCell"/>
</dbReference>
<dbReference type="GO" id="GO:0003700">
    <property type="term" value="F:DNA-binding transcription factor activity"/>
    <property type="evidence" value="ECO:0007669"/>
    <property type="project" value="InterPro"/>
</dbReference>
<dbReference type="Gene3D" id="1.10.10.10">
    <property type="entry name" value="Winged helix-like DNA-binding domain superfamily/Winged helix DNA-binding domain"/>
    <property type="match status" value="1"/>
</dbReference>
<keyword evidence="3" id="KW-0238">DNA-binding</keyword>
<evidence type="ECO:0000256" key="3">
    <source>
        <dbReference type="ARBA" id="ARBA00023125"/>
    </source>
</evidence>
<feature type="region of interest" description="Disordered" evidence="6">
    <location>
        <begin position="42"/>
        <end position="288"/>
    </location>
</feature>
<feature type="region of interest" description="Disordered" evidence="6">
    <location>
        <begin position="316"/>
        <end position="337"/>
    </location>
</feature>
<dbReference type="PRINTS" id="PR00056">
    <property type="entry name" value="HSFDOMAIN"/>
</dbReference>
<dbReference type="SMART" id="SM00415">
    <property type="entry name" value="HSF"/>
    <property type="match status" value="1"/>
</dbReference>
<organism evidence="8 9">
    <name type="scientific">Microbotryum saponariae</name>
    <dbReference type="NCBI Taxonomy" id="289078"/>
    <lineage>
        <taxon>Eukaryota</taxon>
        <taxon>Fungi</taxon>
        <taxon>Dikarya</taxon>
        <taxon>Basidiomycota</taxon>
        <taxon>Pucciniomycotina</taxon>
        <taxon>Microbotryomycetes</taxon>
        <taxon>Microbotryales</taxon>
        <taxon>Microbotryaceae</taxon>
        <taxon>Microbotryum</taxon>
    </lineage>
</organism>
<dbReference type="SUPFAM" id="SSF46785">
    <property type="entry name" value="Winged helix' DNA-binding domain"/>
    <property type="match status" value="1"/>
</dbReference>
<evidence type="ECO:0000256" key="5">
    <source>
        <dbReference type="RuleBase" id="RU004020"/>
    </source>
</evidence>
<evidence type="ECO:0000256" key="2">
    <source>
        <dbReference type="ARBA" id="ARBA00006403"/>
    </source>
</evidence>
<dbReference type="PANTHER" id="PTHR10015:SF427">
    <property type="entry name" value="HEAT SHOCK FACTOR PROTEIN"/>
    <property type="match status" value="1"/>
</dbReference>
<dbReference type="STRING" id="289078.A0A2X0KYT2"/>
<feature type="compositionally biased region" description="Basic and acidic residues" evidence="6">
    <location>
        <begin position="58"/>
        <end position="70"/>
    </location>
</feature>
<dbReference type="InterPro" id="IPR036390">
    <property type="entry name" value="WH_DNA-bd_sf"/>
</dbReference>
<evidence type="ECO:0000256" key="1">
    <source>
        <dbReference type="ARBA" id="ARBA00004123"/>
    </source>
</evidence>
<dbReference type="Proteomes" id="UP000249723">
    <property type="component" value="Unassembled WGS sequence"/>
</dbReference>
<reference evidence="9" key="1">
    <citation type="submission" date="2016-10" db="EMBL/GenBank/DDBJ databases">
        <authorList>
            <person name="Jeantristanb JTB J.-T."/>
            <person name="Ricardo R."/>
        </authorList>
    </citation>
    <scope>NUCLEOTIDE SEQUENCE [LARGE SCALE GENOMIC DNA]</scope>
</reference>
<dbReference type="PANTHER" id="PTHR10015">
    <property type="entry name" value="HEAT SHOCK TRANSCRIPTION FACTOR"/>
    <property type="match status" value="1"/>
</dbReference>
<comment type="similarity">
    <text evidence="2 5">Belongs to the HSF family.</text>
</comment>
<feature type="compositionally biased region" description="Low complexity" evidence="6">
    <location>
        <begin position="81"/>
        <end position="91"/>
    </location>
</feature>
<dbReference type="OrthoDB" id="60033at2759"/>
<dbReference type="AlphaFoldDB" id="A0A2X0KYT2"/>
<dbReference type="EMBL" id="FMWP01000015">
    <property type="protein sequence ID" value="SCZ91317.1"/>
    <property type="molecule type" value="Genomic_DNA"/>
</dbReference>
<dbReference type="Pfam" id="PF00447">
    <property type="entry name" value="HSF_DNA-bind"/>
    <property type="match status" value="1"/>
</dbReference>
<gene>
    <name evidence="8" type="ORF">BZ3500_MVSOF-1268-A1-R1_CHR1-2G01330</name>
</gene>
<dbReference type="InterPro" id="IPR036388">
    <property type="entry name" value="WH-like_DNA-bd_sf"/>
</dbReference>
<proteinExistence type="inferred from homology"/>
<feature type="compositionally biased region" description="Basic residues" evidence="6">
    <location>
        <begin position="141"/>
        <end position="151"/>
    </location>
</feature>
<feature type="region of interest" description="Disordered" evidence="6">
    <location>
        <begin position="679"/>
        <end position="742"/>
    </location>
</feature>
<evidence type="ECO:0000256" key="6">
    <source>
        <dbReference type="SAM" id="MobiDB-lite"/>
    </source>
</evidence>
<comment type="subcellular location">
    <subcellularLocation>
        <location evidence="1">Nucleus</location>
    </subcellularLocation>
</comment>
<feature type="compositionally biased region" description="Polar residues" evidence="6">
    <location>
        <begin position="316"/>
        <end position="328"/>
    </location>
</feature>
<feature type="domain" description="HSF-type DNA-binding" evidence="7">
    <location>
        <begin position="567"/>
        <end position="680"/>
    </location>
</feature>
<feature type="compositionally biased region" description="Low complexity" evidence="6">
    <location>
        <begin position="187"/>
        <end position="217"/>
    </location>
</feature>
<sequence>MDEREANTITRSPNRSGDEMMGRQSPQMMMLMGQKQEKNTPWHVMPVVPNPSTPPSGFDHRRLSWVDEHGPTSCASADATAVPQPAPIAAHAPPPPPPPSAGTCGVTGAAPAPGHAAAAGWPPGSTEQARDGSGDTDSYQRHQHHQHHQHHQQQLQQQQHHDQHRPLQMVPLSAHDERHSSSSRAYSQQHPSQQPYQQPQYLQQQQQPQHQQQHYSPALHHHQSMPNFRTSPMHPGSPASSTGGTPRAQPGPMADRGTPSSHSSHVYRPYNPLEHLPPHASQPRMNNSNFEGAHLASAIGSDDRFSTVGPARVATVSASMQQPSSGASSRPDEPTIQTLPIQPSAILSASRNSSMQQHHIHGIYQHSYSHSYPQQQQHDTSAVGFSHHVPPTLPMSARSGESPTSRQQQFYPAAAQQVHYVRPSSSSSSSVTSSWSTLSPILDRPYQPNAIASGPTAVYSPSVNQHWGPSSANEFANAGGVFSAAPRYSTYEEGIMAQSGAQYLPIPSGMPVPLLSSPPIPLRPRHSPPSERSTGSDEERKDSTTVCPLLPPFAHVEPMLTYTRPEITQPFISKLSHLLSNEDYHHLIRWNDEGDKFTFAHSSPELLEAFTRIFRHGNIHSFVRQLNIYSFTRLSTMELVECLPSNEDPARVSDYHGFMHPLFFRDSPHRTCDLTKIKPKASKKSAASKGNGNAMFANAPPTPGDKRRSSLSGLSSLVREAASPYAFHPHQPQLQDEQYHRY</sequence>
<dbReference type="GO" id="GO:0043565">
    <property type="term" value="F:sequence-specific DNA binding"/>
    <property type="evidence" value="ECO:0007669"/>
    <property type="project" value="InterPro"/>
</dbReference>
<evidence type="ECO:0000313" key="9">
    <source>
        <dbReference type="Proteomes" id="UP000249723"/>
    </source>
</evidence>
<feature type="compositionally biased region" description="Low complexity" evidence="6">
    <location>
        <begin position="108"/>
        <end position="124"/>
    </location>
</feature>
<accession>A0A2X0KYT2</accession>
<keyword evidence="9" id="KW-1185">Reference proteome</keyword>
<keyword evidence="4" id="KW-0539">Nucleus</keyword>
<evidence type="ECO:0000313" key="8">
    <source>
        <dbReference type="EMBL" id="SCZ91317.1"/>
    </source>
</evidence>
<feature type="region of interest" description="Disordered" evidence="6">
    <location>
        <begin position="515"/>
        <end position="546"/>
    </location>
</feature>
<dbReference type="InterPro" id="IPR000232">
    <property type="entry name" value="HSF_DNA-bd"/>
</dbReference>
<evidence type="ECO:0000256" key="4">
    <source>
        <dbReference type="ARBA" id="ARBA00023242"/>
    </source>
</evidence>
<evidence type="ECO:0000259" key="7">
    <source>
        <dbReference type="SMART" id="SM00415"/>
    </source>
</evidence>
<protein>
    <submittedName>
        <fullName evidence="8">BZ3500_MvSof-1268-A1-R1_Chr1-2g01330 protein</fullName>
    </submittedName>
</protein>